<evidence type="ECO:0000313" key="4">
    <source>
        <dbReference type="Proteomes" id="UP000633365"/>
    </source>
</evidence>
<dbReference type="EMBL" id="JAEQMG010000073">
    <property type="protein sequence ID" value="MBK6088668.1"/>
    <property type="molecule type" value="Genomic_DNA"/>
</dbReference>
<sequence>MSINNSNQSNDYVVLGNDGLIDISSGTPIAAEGYSDGFGAGGPSNPNGGKKKIVIISAVAAAVVVVLGAAGVLLFQNLNKESEAAKQSEEFMYAENTVVSGVDISNRTVELAKKLLERNEDKFVTPITFDIDVNGKNFQLKEADFTYTYNIDDVLAQIKSDTEKNQLATDENGKTTYTITAAVVDDSITKNVSKLCEENDSEPKNAYVTDFKPYSENRFSFEEAVNGIKVDAKDLSTKIKDGFSKGNSVSKIAAVTETLKADMDAETLESKLVKLSTYETYSTNTENGTSNMKVALSACNGSVIKPGENWSFNSCTGDSNLESNGYKSAHVISEGKIIDGIGGGICQASSTIYNAAVRANLEIEERHNHQWASSYVPTGLDATIDYPNLDLVLSNPTKYQMFLECRVEGSTLYASFWGVKSDKWDDIHTRNEVTDQGSKSYTVRAWRIYLKDGKEVDSEELFKSTYDLDYGVVFIAADNDAKLGGSGSDSNSSGDNDSYYDGGGGGGGGSQSSTPQSSDSDPVVETDPPSSSDASSDTPSQSSQEEPPVVPEEAGGEGE</sequence>
<feature type="compositionally biased region" description="Low complexity" evidence="1">
    <location>
        <begin position="488"/>
        <end position="500"/>
    </location>
</feature>
<dbReference type="AlphaFoldDB" id="A0A934U185"/>
<reference evidence="3" key="1">
    <citation type="submission" date="2021-01" db="EMBL/GenBank/DDBJ databases">
        <title>Genome public.</title>
        <authorList>
            <person name="Liu C."/>
            <person name="Sun Q."/>
        </authorList>
    </citation>
    <scope>NUCLEOTIDE SEQUENCE</scope>
    <source>
        <strain evidence="3">M6</strain>
    </source>
</reference>
<keyword evidence="2" id="KW-0812">Transmembrane</keyword>
<feature type="compositionally biased region" description="Gly residues" evidence="1">
    <location>
        <begin position="501"/>
        <end position="510"/>
    </location>
</feature>
<feature type="region of interest" description="Disordered" evidence="1">
    <location>
        <begin position="481"/>
        <end position="559"/>
    </location>
</feature>
<dbReference type="Pfam" id="PF04294">
    <property type="entry name" value="VanW"/>
    <property type="match status" value="1"/>
</dbReference>
<gene>
    <name evidence="3" type="ORF">JKK62_08400</name>
</gene>
<dbReference type="RefSeq" id="WP_201427537.1">
    <property type="nucleotide sequence ID" value="NZ_JAEQMG010000073.1"/>
</dbReference>
<evidence type="ECO:0000256" key="1">
    <source>
        <dbReference type="SAM" id="MobiDB-lite"/>
    </source>
</evidence>
<feature type="compositionally biased region" description="Low complexity" evidence="1">
    <location>
        <begin position="511"/>
        <end position="553"/>
    </location>
</feature>
<keyword evidence="2" id="KW-0472">Membrane</keyword>
<dbReference type="PANTHER" id="PTHR35788">
    <property type="entry name" value="EXPORTED PROTEIN-RELATED"/>
    <property type="match status" value="1"/>
</dbReference>
<feature type="transmembrane region" description="Helical" evidence="2">
    <location>
        <begin position="53"/>
        <end position="75"/>
    </location>
</feature>
<dbReference type="Proteomes" id="UP000633365">
    <property type="component" value="Unassembled WGS sequence"/>
</dbReference>
<evidence type="ECO:0000256" key="2">
    <source>
        <dbReference type="SAM" id="Phobius"/>
    </source>
</evidence>
<name>A0A934U185_9FIRM</name>
<dbReference type="PANTHER" id="PTHR35788:SF1">
    <property type="entry name" value="EXPORTED PROTEIN"/>
    <property type="match status" value="1"/>
</dbReference>
<comment type="caution">
    <text evidence="3">The sequence shown here is derived from an EMBL/GenBank/DDBJ whole genome shotgun (WGS) entry which is preliminary data.</text>
</comment>
<accession>A0A934U185</accession>
<keyword evidence="2" id="KW-1133">Transmembrane helix</keyword>
<keyword evidence="4" id="KW-1185">Reference proteome</keyword>
<dbReference type="InterPro" id="IPR007391">
    <property type="entry name" value="Vancomycin_resist_VanW"/>
</dbReference>
<dbReference type="InterPro" id="IPR052913">
    <property type="entry name" value="Glycopeptide_resist_protein"/>
</dbReference>
<protein>
    <submittedName>
        <fullName evidence="3">VanW family protein</fullName>
    </submittedName>
</protein>
<organism evidence="3 4">
    <name type="scientific">Ruminococcus difficilis</name>
    <dbReference type="NCBI Taxonomy" id="2763069"/>
    <lineage>
        <taxon>Bacteria</taxon>
        <taxon>Bacillati</taxon>
        <taxon>Bacillota</taxon>
        <taxon>Clostridia</taxon>
        <taxon>Eubacteriales</taxon>
        <taxon>Oscillospiraceae</taxon>
        <taxon>Ruminococcus</taxon>
    </lineage>
</organism>
<evidence type="ECO:0000313" key="3">
    <source>
        <dbReference type="EMBL" id="MBK6088668.1"/>
    </source>
</evidence>
<proteinExistence type="predicted"/>